<evidence type="ECO:0000313" key="3">
    <source>
        <dbReference type="Proteomes" id="UP000003835"/>
    </source>
</evidence>
<reference evidence="2" key="1">
    <citation type="submission" date="2008-07" db="EMBL/GenBank/DDBJ databases">
        <authorList>
            <person name="Tandeau de Marsac N."/>
            <person name="Ferriera S."/>
            <person name="Johnson J."/>
            <person name="Kravitz S."/>
            <person name="Beeson K."/>
            <person name="Sutton G."/>
            <person name="Rogers Y.-H."/>
            <person name="Friedman R."/>
            <person name="Frazier M."/>
            <person name="Venter J.C."/>
        </authorList>
    </citation>
    <scope>NUCLEOTIDE SEQUENCE [LARGE SCALE GENOMIC DNA]</scope>
    <source>
        <strain evidence="2">PCC 7420</strain>
    </source>
</reference>
<dbReference type="EMBL" id="DS989867">
    <property type="protein sequence ID" value="EDX72024.1"/>
    <property type="molecule type" value="Genomic_DNA"/>
</dbReference>
<evidence type="ECO:0000259" key="1">
    <source>
        <dbReference type="Pfam" id="PF26355"/>
    </source>
</evidence>
<accession>B4W177</accession>
<evidence type="ECO:0000313" key="2">
    <source>
        <dbReference type="EMBL" id="EDX72024.1"/>
    </source>
</evidence>
<dbReference type="Gene3D" id="3.40.50.300">
    <property type="entry name" value="P-loop containing nucleotide triphosphate hydrolases"/>
    <property type="match status" value="1"/>
</dbReference>
<dbReference type="AlphaFoldDB" id="B4W177"/>
<dbReference type="Proteomes" id="UP000003835">
    <property type="component" value="Unassembled WGS sequence"/>
</dbReference>
<dbReference type="Pfam" id="PF14516">
    <property type="entry name" value="AAA_35"/>
    <property type="match status" value="1"/>
</dbReference>
<dbReference type="OrthoDB" id="502668at2"/>
<dbReference type="STRING" id="118168.MC7420_7504"/>
<dbReference type="InterPro" id="IPR027417">
    <property type="entry name" value="P-loop_NTPase"/>
</dbReference>
<dbReference type="eggNOG" id="COG1672">
    <property type="taxonomic scope" value="Bacteria"/>
</dbReference>
<feature type="domain" description="vWA-MoxR associated protein N-terminal HTH" evidence="1">
    <location>
        <begin position="6"/>
        <end position="88"/>
    </location>
</feature>
<sequence>MSASADIVELADALVYTKTGQHLNDLQRFILRESWQETKKNYDQMAQELGYSESYIKQSVAPQLWKMLSQGLGEKVTKTTVRSALERQLLAQNQPKFTTVINNTLSSIEIGCSDRSDDLNASPNPLISPSDQTILPSVDLELPDGCVPLNSLFYIERVPYEAQCYQELLKPGTLIRIKGPRQIGKTSLVNRLLSRGIAKGYKTVVLDFQQVEETVISDLNKMLRWLCASLTRQLKLKPMLNDYWDEDLGSKMSCALYIREYILAEIDAPIVLVLEELSLIFKQVNIVQEFLTLLRSWHEQAKVDPIWQRLRLILIQSTEVYVPLEINQSPFNVGLGVDLEPLSREQVQDLTWRHELRLEAEQLTQLMQLVGGHPYLVRLTLYHLARQDFAVEEILQTAATDTGIYANHLHRHLWTLQHNLELAAAFNQVLSTTEPIEVEQVQGFKLHSMGLVNLQGNLVRLSCDLYRYYFRDRIIKCQDSDSEYSNRQDG</sequence>
<proteinExistence type="predicted"/>
<dbReference type="SUPFAM" id="SSF52540">
    <property type="entry name" value="P-loop containing nucleoside triphosphate hydrolases"/>
    <property type="match status" value="1"/>
</dbReference>
<keyword evidence="3" id="KW-1185">Reference proteome</keyword>
<gene>
    <name evidence="2" type="ORF">MC7420_7504</name>
</gene>
<protein>
    <recommendedName>
        <fullName evidence="1">vWA-MoxR associated protein N-terminal HTH domain-containing protein</fullName>
    </recommendedName>
</protein>
<dbReference type="RefSeq" id="WP_006104822.1">
    <property type="nucleotide sequence ID" value="NZ_DS989867.1"/>
</dbReference>
<dbReference type="HOGENOM" id="CLU_021307_2_1_3"/>
<dbReference type="Pfam" id="PF26355">
    <property type="entry name" value="HTH_VMAP-M9"/>
    <property type="match status" value="1"/>
</dbReference>
<dbReference type="InterPro" id="IPR058651">
    <property type="entry name" value="HTH_VMAP-M9"/>
</dbReference>
<name>B4W177_9CYAN</name>
<organism evidence="2 3">
    <name type="scientific">Coleofasciculus chthonoplastes PCC 7420</name>
    <dbReference type="NCBI Taxonomy" id="118168"/>
    <lineage>
        <taxon>Bacteria</taxon>
        <taxon>Bacillati</taxon>
        <taxon>Cyanobacteriota</taxon>
        <taxon>Cyanophyceae</taxon>
        <taxon>Coleofasciculales</taxon>
        <taxon>Coleofasciculaceae</taxon>
        <taxon>Coleofasciculus</taxon>
    </lineage>
</organism>